<name>A0AAN9MTG7_CANGL</name>
<keyword evidence="2" id="KW-1185">Reference proteome</keyword>
<dbReference type="Proteomes" id="UP001367508">
    <property type="component" value="Unassembled WGS sequence"/>
</dbReference>
<sequence length="74" mass="8807">MEHLPAKRSEATRRFHQNDAYEEDDKVKQLDECSYLYLVMQDCVAVTNRNWKECQPEVEALKQCFERRKRNGGA</sequence>
<comment type="caution">
    <text evidence="1">The sequence shown here is derived from an EMBL/GenBank/DDBJ whole genome shotgun (WGS) entry which is preliminary data.</text>
</comment>
<reference evidence="1 2" key="1">
    <citation type="submission" date="2024-01" db="EMBL/GenBank/DDBJ databases">
        <title>The genomes of 5 underutilized Papilionoideae crops provide insights into root nodulation and disease resistanc.</title>
        <authorList>
            <person name="Jiang F."/>
        </authorList>
    </citation>
    <scope>NUCLEOTIDE SEQUENCE [LARGE SCALE GENOMIC DNA]</scope>
    <source>
        <strain evidence="1">LVBAO_FW01</strain>
        <tissue evidence="1">Leaves</tissue>
    </source>
</reference>
<organism evidence="1 2">
    <name type="scientific">Canavalia gladiata</name>
    <name type="common">Sword bean</name>
    <name type="synonym">Dolichos gladiatus</name>
    <dbReference type="NCBI Taxonomy" id="3824"/>
    <lineage>
        <taxon>Eukaryota</taxon>
        <taxon>Viridiplantae</taxon>
        <taxon>Streptophyta</taxon>
        <taxon>Embryophyta</taxon>
        <taxon>Tracheophyta</taxon>
        <taxon>Spermatophyta</taxon>
        <taxon>Magnoliopsida</taxon>
        <taxon>eudicotyledons</taxon>
        <taxon>Gunneridae</taxon>
        <taxon>Pentapetalae</taxon>
        <taxon>rosids</taxon>
        <taxon>fabids</taxon>
        <taxon>Fabales</taxon>
        <taxon>Fabaceae</taxon>
        <taxon>Papilionoideae</taxon>
        <taxon>50 kb inversion clade</taxon>
        <taxon>NPAAA clade</taxon>
        <taxon>indigoferoid/millettioid clade</taxon>
        <taxon>Phaseoleae</taxon>
        <taxon>Canavalia</taxon>
    </lineage>
</organism>
<gene>
    <name evidence="1" type="ORF">VNO77_01628</name>
</gene>
<evidence type="ECO:0000313" key="2">
    <source>
        <dbReference type="Proteomes" id="UP001367508"/>
    </source>
</evidence>
<proteinExistence type="predicted"/>
<evidence type="ECO:0000313" key="1">
    <source>
        <dbReference type="EMBL" id="KAK7359666.1"/>
    </source>
</evidence>
<protein>
    <submittedName>
        <fullName evidence="1">Uncharacterized protein</fullName>
    </submittedName>
</protein>
<dbReference type="PANTHER" id="PTHR48236">
    <property type="entry name" value="COX19-LIKE CHCH FAMILY PROTEIN"/>
    <property type="match status" value="1"/>
</dbReference>
<accession>A0AAN9MTG7</accession>
<dbReference type="AlphaFoldDB" id="A0AAN9MTG7"/>
<dbReference type="EMBL" id="JAYMYQ010000001">
    <property type="protein sequence ID" value="KAK7359666.1"/>
    <property type="molecule type" value="Genomic_DNA"/>
</dbReference>
<dbReference type="PANTHER" id="PTHR48236:SF1">
    <property type="entry name" value="COX19-LIKE CHCH FAMILY PROTEIN"/>
    <property type="match status" value="1"/>
</dbReference>